<dbReference type="AlphaFoldDB" id="A0AAV4UHN0"/>
<dbReference type="EMBL" id="BPLQ01011314">
    <property type="protein sequence ID" value="GIY57278.1"/>
    <property type="molecule type" value="Genomic_DNA"/>
</dbReference>
<reference evidence="1 2" key="1">
    <citation type="submission" date="2021-06" db="EMBL/GenBank/DDBJ databases">
        <title>Caerostris darwini draft genome.</title>
        <authorList>
            <person name="Kono N."/>
            <person name="Arakawa K."/>
        </authorList>
    </citation>
    <scope>NUCLEOTIDE SEQUENCE [LARGE SCALE GENOMIC DNA]</scope>
</reference>
<protein>
    <submittedName>
        <fullName evidence="1">Uncharacterized protein</fullName>
    </submittedName>
</protein>
<evidence type="ECO:0000313" key="2">
    <source>
        <dbReference type="Proteomes" id="UP001054837"/>
    </source>
</evidence>
<proteinExistence type="predicted"/>
<keyword evidence="2" id="KW-1185">Reference proteome</keyword>
<sequence length="137" mass="15283">MFYGQPVEKFINSLSGTGFISSSESAEPASPLPFPSAQKNSALKIVEKFLKGKCDKRVPPVSLLLPISGYSFLLKNVLWAAGREIHPFSFRPGIRPLVFFPFLFLLHRWALPKGLNQLPHPPPLPPFPLPSAQKIRH</sequence>
<comment type="caution">
    <text evidence="1">The sequence shown here is derived from an EMBL/GenBank/DDBJ whole genome shotgun (WGS) entry which is preliminary data.</text>
</comment>
<name>A0AAV4UHN0_9ARAC</name>
<dbReference type="Proteomes" id="UP001054837">
    <property type="component" value="Unassembled WGS sequence"/>
</dbReference>
<accession>A0AAV4UHN0</accession>
<organism evidence="1 2">
    <name type="scientific">Caerostris darwini</name>
    <dbReference type="NCBI Taxonomy" id="1538125"/>
    <lineage>
        <taxon>Eukaryota</taxon>
        <taxon>Metazoa</taxon>
        <taxon>Ecdysozoa</taxon>
        <taxon>Arthropoda</taxon>
        <taxon>Chelicerata</taxon>
        <taxon>Arachnida</taxon>
        <taxon>Araneae</taxon>
        <taxon>Araneomorphae</taxon>
        <taxon>Entelegynae</taxon>
        <taxon>Araneoidea</taxon>
        <taxon>Araneidae</taxon>
        <taxon>Caerostris</taxon>
    </lineage>
</organism>
<gene>
    <name evidence="1" type="ORF">CDAR_89271</name>
</gene>
<evidence type="ECO:0000313" key="1">
    <source>
        <dbReference type="EMBL" id="GIY57278.1"/>
    </source>
</evidence>